<comment type="caution">
    <text evidence="2">The sequence shown here is derived from an EMBL/GenBank/DDBJ whole genome shotgun (WGS) entry which is preliminary data.</text>
</comment>
<dbReference type="EMBL" id="SLWS01000007">
    <property type="protein sequence ID" value="TCO55796.1"/>
    <property type="molecule type" value="Genomic_DNA"/>
</dbReference>
<gene>
    <name evidence="2" type="ORF">EV192_107219</name>
</gene>
<evidence type="ECO:0000313" key="2">
    <source>
        <dbReference type="EMBL" id="TCO55796.1"/>
    </source>
</evidence>
<accession>A0A4R2JFX0</accession>
<organism evidence="2 3">
    <name type="scientific">Actinocrispum wychmicini</name>
    <dbReference type="NCBI Taxonomy" id="1213861"/>
    <lineage>
        <taxon>Bacteria</taxon>
        <taxon>Bacillati</taxon>
        <taxon>Actinomycetota</taxon>
        <taxon>Actinomycetes</taxon>
        <taxon>Pseudonocardiales</taxon>
        <taxon>Pseudonocardiaceae</taxon>
        <taxon>Actinocrispum</taxon>
    </lineage>
</organism>
<sequence>MTKSCTCTGTCLGRIVVAGMITEGVRSRAGTCSATKAFVHQFSLNLHGTGVRVTNIEPGLVGGTEFSVVRLSGDQAKADAVYGGIQPKHGAPEPHHRPQPRWRCPNPAR</sequence>
<keyword evidence="3" id="KW-1185">Reference proteome</keyword>
<proteinExistence type="predicted"/>
<dbReference type="Proteomes" id="UP000295680">
    <property type="component" value="Unassembled WGS sequence"/>
</dbReference>
<name>A0A4R2JFX0_9PSEU</name>
<protein>
    <submittedName>
        <fullName evidence="2">Uncharacterized protein</fullName>
    </submittedName>
</protein>
<evidence type="ECO:0000256" key="1">
    <source>
        <dbReference type="SAM" id="MobiDB-lite"/>
    </source>
</evidence>
<feature type="region of interest" description="Disordered" evidence="1">
    <location>
        <begin position="84"/>
        <end position="109"/>
    </location>
</feature>
<evidence type="ECO:0000313" key="3">
    <source>
        <dbReference type="Proteomes" id="UP000295680"/>
    </source>
</evidence>
<dbReference type="AlphaFoldDB" id="A0A4R2JFX0"/>
<reference evidence="2 3" key="1">
    <citation type="submission" date="2019-03" db="EMBL/GenBank/DDBJ databases">
        <title>Genomic Encyclopedia of Type Strains, Phase IV (KMG-IV): sequencing the most valuable type-strain genomes for metagenomic binning, comparative biology and taxonomic classification.</title>
        <authorList>
            <person name="Goeker M."/>
        </authorList>
    </citation>
    <scope>NUCLEOTIDE SEQUENCE [LARGE SCALE GENOMIC DNA]</scope>
    <source>
        <strain evidence="2 3">DSM 45934</strain>
    </source>
</reference>